<dbReference type="Gene3D" id="3.10.310.10">
    <property type="entry name" value="Diaminopimelate Epimerase, Chain A, domain 1"/>
    <property type="match status" value="2"/>
</dbReference>
<sequence length="257" mass="28641">MHGNGNDFVLLENLTHTQQLTKAKVIKMGDRKKGIGFDQLITINPPKKPFHDFYIRFFNTDGSEAIMCLNGVRSVGAFLWKENLFPKKTIILGTKSRTIQIDPTNSKQVKATIDFPSFIEIPKIEKRFLKKTGIQKCCFVDTGNSHLLIESSRHKIHSCDLSALSEVVRARKFFKDTNISLFMRERGAILIRTNEAGAGETLSCGSASAAIASISLNTKNNIIVISKGGKIILKKINGKLEMIGPAEFICEGIWQKK</sequence>
<proteinExistence type="inferred from homology"/>
<dbReference type="GO" id="GO:0005829">
    <property type="term" value="C:cytosol"/>
    <property type="evidence" value="ECO:0007669"/>
    <property type="project" value="TreeGrafter"/>
</dbReference>
<evidence type="ECO:0008006" key="4">
    <source>
        <dbReference type="Google" id="ProtNLM"/>
    </source>
</evidence>
<dbReference type="InterPro" id="IPR001653">
    <property type="entry name" value="DAP_epimerase_DapF"/>
</dbReference>
<dbReference type="PANTHER" id="PTHR31689">
    <property type="entry name" value="DIAMINOPIMELATE EPIMERASE, CHLOROPLASTIC"/>
    <property type="match status" value="1"/>
</dbReference>
<dbReference type="EMBL" id="UINC01015639">
    <property type="protein sequence ID" value="SVA65719.1"/>
    <property type="molecule type" value="Genomic_DNA"/>
</dbReference>
<evidence type="ECO:0000256" key="1">
    <source>
        <dbReference type="ARBA" id="ARBA00010219"/>
    </source>
</evidence>
<accession>A0A381XLY4</accession>
<dbReference type="GO" id="GO:0009089">
    <property type="term" value="P:lysine biosynthetic process via diaminopimelate"/>
    <property type="evidence" value="ECO:0007669"/>
    <property type="project" value="InterPro"/>
</dbReference>
<reference evidence="3" key="1">
    <citation type="submission" date="2018-05" db="EMBL/GenBank/DDBJ databases">
        <authorList>
            <person name="Lanie J.A."/>
            <person name="Ng W.-L."/>
            <person name="Kazmierczak K.M."/>
            <person name="Andrzejewski T.M."/>
            <person name="Davidsen T.M."/>
            <person name="Wayne K.J."/>
            <person name="Tettelin H."/>
            <person name="Glass J.I."/>
            <person name="Rusch D."/>
            <person name="Podicherti R."/>
            <person name="Tsui H.-C.T."/>
            <person name="Winkler M.E."/>
        </authorList>
    </citation>
    <scope>NUCLEOTIDE SEQUENCE</scope>
</reference>
<dbReference type="PANTHER" id="PTHR31689:SF0">
    <property type="entry name" value="DIAMINOPIMELATE EPIMERASE"/>
    <property type="match status" value="1"/>
</dbReference>
<evidence type="ECO:0000256" key="2">
    <source>
        <dbReference type="ARBA" id="ARBA00023235"/>
    </source>
</evidence>
<organism evidence="3">
    <name type="scientific">marine metagenome</name>
    <dbReference type="NCBI Taxonomy" id="408172"/>
    <lineage>
        <taxon>unclassified sequences</taxon>
        <taxon>metagenomes</taxon>
        <taxon>ecological metagenomes</taxon>
    </lineage>
</organism>
<evidence type="ECO:0000313" key="3">
    <source>
        <dbReference type="EMBL" id="SVA65719.1"/>
    </source>
</evidence>
<dbReference type="GO" id="GO:0008837">
    <property type="term" value="F:diaminopimelate epimerase activity"/>
    <property type="evidence" value="ECO:0007669"/>
    <property type="project" value="InterPro"/>
</dbReference>
<dbReference type="AlphaFoldDB" id="A0A381XLY4"/>
<dbReference type="SUPFAM" id="SSF54506">
    <property type="entry name" value="Diaminopimelate epimerase-like"/>
    <property type="match status" value="2"/>
</dbReference>
<keyword evidence="2" id="KW-0413">Isomerase</keyword>
<comment type="similarity">
    <text evidence="1">Belongs to the diaminopimelate epimerase family.</text>
</comment>
<protein>
    <recommendedName>
        <fullName evidence="4">Diaminopimelate epimerase</fullName>
    </recommendedName>
</protein>
<gene>
    <name evidence="3" type="ORF">METZ01_LOCUS118573</name>
</gene>
<name>A0A381XLY4_9ZZZZ</name>
<dbReference type="NCBIfam" id="TIGR00652">
    <property type="entry name" value="DapF"/>
    <property type="match status" value="1"/>
</dbReference>
<dbReference type="Pfam" id="PF01678">
    <property type="entry name" value="DAP_epimerase"/>
    <property type="match status" value="1"/>
</dbReference>